<sequence length="265" mass="28749">MPDKGSRGKALEKNEPGRSRRTGMERRMTSSHPSSHKARIDTAQEPPASGAAICGPSTCGPRGMARRQAILTAARRLFIEKGFEKTTLSDIIAVAGGSRATLYEHFGDKEGLFRAIMEEDNAMILSGLAPAQADERVTPEAGLTAFALHLVKALLNEETTATVRILIAEGDRVPDIAEAFFRIGPESAIGRLADYLRRLSDRGDLRIDDPAAAAQAFLGMVTGNLVIRRLILPQSAPAIPDLDRYVRHAVRLFLNGARVPKTTRD</sequence>
<dbReference type="PRINTS" id="PR00455">
    <property type="entry name" value="HTHTETR"/>
</dbReference>
<dbReference type="GO" id="GO:0000976">
    <property type="term" value="F:transcription cis-regulatory region binding"/>
    <property type="evidence" value="ECO:0007669"/>
    <property type="project" value="TreeGrafter"/>
</dbReference>
<keyword evidence="2 4" id="KW-0238">DNA-binding</keyword>
<keyword evidence="3" id="KW-0804">Transcription</keyword>
<evidence type="ECO:0000313" key="8">
    <source>
        <dbReference type="Proteomes" id="UP000192936"/>
    </source>
</evidence>
<dbReference type="PANTHER" id="PTHR30055:SF146">
    <property type="entry name" value="HTH-TYPE TRANSCRIPTIONAL DUAL REGULATOR CECR"/>
    <property type="match status" value="1"/>
</dbReference>
<evidence type="ECO:0000313" key="7">
    <source>
        <dbReference type="EMBL" id="SMF86872.1"/>
    </source>
</evidence>
<dbReference type="InterPro" id="IPR009057">
    <property type="entry name" value="Homeodomain-like_sf"/>
</dbReference>
<gene>
    <name evidence="7" type="ORF">SAMN02982917_6095</name>
</gene>
<dbReference type="Gene3D" id="1.10.357.10">
    <property type="entry name" value="Tetracycline Repressor, domain 2"/>
    <property type="match status" value="1"/>
</dbReference>
<dbReference type="SUPFAM" id="SSF46689">
    <property type="entry name" value="Homeodomain-like"/>
    <property type="match status" value="1"/>
</dbReference>
<dbReference type="PANTHER" id="PTHR30055">
    <property type="entry name" value="HTH-TYPE TRANSCRIPTIONAL REGULATOR RUTR"/>
    <property type="match status" value="1"/>
</dbReference>
<dbReference type="SUPFAM" id="SSF48498">
    <property type="entry name" value="Tetracyclin repressor-like, C-terminal domain"/>
    <property type="match status" value="1"/>
</dbReference>
<dbReference type="FunFam" id="1.10.10.60:FF:000141">
    <property type="entry name" value="TetR family transcriptional regulator"/>
    <property type="match status" value="1"/>
</dbReference>
<evidence type="ECO:0000256" key="2">
    <source>
        <dbReference type="ARBA" id="ARBA00023125"/>
    </source>
</evidence>
<feature type="DNA-binding region" description="H-T-H motif" evidence="4">
    <location>
        <begin position="87"/>
        <end position="106"/>
    </location>
</feature>
<evidence type="ECO:0000256" key="5">
    <source>
        <dbReference type="SAM" id="MobiDB-lite"/>
    </source>
</evidence>
<evidence type="ECO:0000256" key="4">
    <source>
        <dbReference type="PROSITE-ProRule" id="PRU00335"/>
    </source>
</evidence>
<reference evidence="7 8" key="1">
    <citation type="submission" date="2017-04" db="EMBL/GenBank/DDBJ databases">
        <authorList>
            <person name="Afonso C.L."/>
            <person name="Miller P.J."/>
            <person name="Scott M.A."/>
            <person name="Spackman E."/>
            <person name="Goraichik I."/>
            <person name="Dimitrov K.M."/>
            <person name="Suarez D.L."/>
            <person name="Swayne D.E."/>
        </authorList>
    </citation>
    <scope>NUCLEOTIDE SEQUENCE [LARGE SCALE GENOMIC DNA]</scope>
    <source>
        <strain evidence="7 8">A2P</strain>
    </source>
</reference>
<accession>A0A1X7HHP9</accession>
<dbReference type="InterPro" id="IPR001647">
    <property type="entry name" value="HTH_TetR"/>
</dbReference>
<dbReference type="InterPro" id="IPR039536">
    <property type="entry name" value="TetR_C_Proteobacteria"/>
</dbReference>
<dbReference type="STRING" id="286727.SAMN02982917_6095"/>
<organism evidence="7 8">
    <name type="scientific">Azospirillum oryzae</name>
    <dbReference type="NCBI Taxonomy" id="286727"/>
    <lineage>
        <taxon>Bacteria</taxon>
        <taxon>Pseudomonadati</taxon>
        <taxon>Pseudomonadota</taxon>
        <taxon>Alphaproteobacteria</taxon>
        <taxon>Rhodospirillales</taxon>
        <taxon>Azospirillaceae</taxon>
        <taxon>Azospirillum</taxon>
    </lineage>
</organism>
<feature type="domain" description="HTH tetR-type" evidence="6">
    <location>
        <begin position="64"/>
        <end position="124"/>
    </location>
</feature>
<dbReference type="InterPro" id="IPR036271">
    <property type="entry name" value="Tet_transcr_reg_TetR-rel_C_sf"/>
</dbReference>
<dbReference type="Pfam" id="PF14246">
    <property type="entry name" value="TetR_C_7"/>
    <property type="match status" value="1"/>
</dbReference>
<dbReference type="PROSITE" id="PS50977">
    <property type="entry name" value="HTH_TETR_2"/>
    <property type="match status" value="1"/>
</dbReference>
<protein>
    <submittedName>
        <fullName evidence="7">Transcriptional regulator, TetR family</fullName>
    </submittedName>
</protein>
<dbReference type="EMBL" id="FXAK01000008">
    <property type="protein sequence ID" value="SMF86872.1"/>
    <property type="molecule type" value="Genomic_DNA"/>
</dbReference>
<dbReference type="InterPro" id="IPR050109">
    <property type="entry name" value="HTH-type_TetR-like_transc_reg"/>
</dbReference>
<dbReference type="Proteomes" id="UP000192936">
    <property type="component" value="Unassembled WGS sequence"/>
</dbReference>
<evidence type="ECO:0000256" key="3">
    <source>
        <dbReference type="ARBA" id="ARBA00023163"/>
    </source>
</evidence>
<dbReference type="AlphaFoldDB" id="A0A1X7HHP9"/>
<dbReference type="Pfam" id="PF00440">
    <property type="entry name" value="TetR_N"/>
    <property type="match status" value="1"/>
</dbReference>
<keyword evidence="1" id="KW-0805">Transcription regulation</keyword>
<dbReference type="Gene3D" id="1.10.10.60">
    <property type="entry name" value="Homeodomain-like"/>
    <property type="match status" value="1"/>
</dbReference>
<dbReference type="GO" id="GO:0003700">
    <property type="term" value="F:DNA-binding transcription factor activity"/>
    <property type="evidence" value="ECO:0007669"/>
    <property type="project" value="TreeGrafter"/>
</dbReference>
<feature type="region of interest" description="Disordered" evidence="5">
    <location>
        <begin position="1"/>
        <end position="55"/>
    </location>
</feature>
<name>A0A1X7HHP9_9PROT</name>
<feature type="compositionally biased region" description="Basic and acidic residues" evidence="5">
    <location>
        <begin position="1"/>
        <end position="28"/>
    </location>
</feature>
<evidence type="ECO:0000259" key="6">
    <source>
        <dbReference type="PROSITE" id="PS50977"/>
    </source>
</evidence>
<evidence type="ECO:0000256" key="1">
    <source>
        <dbReference type="ARBA" id="ARBA00023015"/>
    </source>
</evidence>
<proteinExistence type="predicted"/>